<evidence type="ECO:0000313" key="1">
    <source>
        <dbReference type="EMBL" id="SNS29800.1"/>
    </source>
</evidence>
<name>A0A239DBV0_9FIRM</name>
<dbReference type="RefSeq" id="WP_089282608.1">
    <property type="nucleotide sequence ID" value="NZ_FZOJ01000007.1"/>
</dbReference>
<evidence type="ECO:0008006" key="3">
    <source>
        <dbReference type="Google" id="ProtNLM"/>
    </source>
</evidence>
<keyword evidence="2" id="KW-1185">Reference proteome</keyword>
<evidence type="ECO:0000313" key="2">
    <source>
        <dbReference type="Proteomes" id="UP000198304"/>
    </source>
</evidence>
<dbReference type="AlphaFoldDB" id="A0A239DBV0"/>
<protein>
    <recommendedName>
        <fullName evidence="3">Helix-turn-helix domain-containing protein</fullName>
    </recommendedName>
</protein>
<reference evidence="1 2" key="1">
    <citation type="submission" date="2017-06" db="EMBL/GenBank/DDBJ databases">
        <authorList>
            <person name="Kim H.J."/>
            <person name="Triplett B.A."/>
        </authorList>
    </citation>
    <scope>NUCLEOTIDE SEQUENCE [LARGE SCALE GENOMIC DNA]</scope>
    <source>
        <strain evidence="1 2">SCA</strain>
    </source>
</reference>
<dbReference type="Proteomes" id="UP000198304">
    <property type="component" value="Unassembled WGS sequence"/>
</dbReference>
<dbReference type="OrthoDB" id="1669646at2"/>
<organism evidence="1 2">
    <name type="scientific">Anaerovirgula multivorans</name>
    <dbReference type="NCBI Taxonomy" id="312168"/>
    <lineage>
        <taxon>Bacteria</taxon>
        <taxon>Bacillati</taxon>
        <taxon>Bacillota</taxon>
        <taxon>Clostridia</taxon>
        <taxon>Peptostreptococcales</taxon>
        <taxon>Natronincolaceae</taxon>
        <taxon>Anaerovirgula</taxon>
    </lineage>
</organism>
<accession>A0A239DBV0</accession>
<dbReference type="EMBL" id="FZOJ01000007">
    <property type="protein sequence ID" value="SNS29800.1"/>
    <property type="molecule type" value="Genomic_DNA"/>
</dbReference>
<sequence length="203" mass="23917">MSYKKWTDYEIQYLKRNYGIEGIKEIAYKLHRTSDSIFKKAKRLGLTTAIKKWNEKEINYLTEKWGTSSMELIAKTLSRSPVSIRKKAIELQLGPSRIGNGEFLTTGDIGFLLNKDPNLIYRWARAGYIKGRRFGEKKIFQITPKDFVLFLKQYPQKWDAIQARTDLIKGYIHASFRLPEWFENKINYDKTTFMNRRIVSNGN</sequence>
<proteinExistence type="predicted"/>
<gene>
    <name evidence="1" type="ORF">SAMN05446037_100798</name>
</gene>